<feature type="transmembrane region" description="Helical" evidence="6">
    <location>
        <begin position="45"/>
        <end position="71"/>
    </location>
</feature>
<keyword evidence="2" id="KW-0813">Transport</keyword>
<dbReference type="GO" id="GO:0005295">
    <property type="term" value="F:neutral L-amino acid:sodium symporter activity"/>
    <property type="evidence" value="ECO:0007669"/>
    <property type="project" value="TreeGrafter"/>
</dbReference>
<dbReference type="Pfam" id="PF00375">
    <property type="entry name" value="SDF"/>
    <property type="match status" value="1"/>
</dbReference>
<feature type="transmembrane region" description="Helical" evidence="6">
    <location>
        <begin position="83"/>
        <end position="103"/>
    </location>
</feature>
<dbReference type="Proteomes" id="UP000190065">
    <property type="component" value="Unassembled WGS sequence"/>
</dbReference>
<feature type="transmembrane region" description="Helical" evidence="6">
    <location>
        <begin position="281"/>
        <end position="308"/>
    </location>
</feature>
<feature type="transmembrane region" description="Helical" evidence="6">
    <location>
        <begin position="320"/>
        <end position="350"/>
    </location>
</feature>
<gene>
    <name evidence="7" type="ORF">SAMN02745202_01820</name>
</gene>
<dbReference type="GO" id="GO:0032329">
    <property type="term" value="P:serine transport"/>
    <property type="evidence" value="ECO:0007669"/>
    <property type="project" value="TreeGrafter"/>
</dbReference>
<name>A0A1T4QGR8_9BACT</name>
<comment type="subcellular location">
    <subcellularLocation>
        <location evidence="1">Membrane</location>
        <topology evidence="1">Multi-pass membrane protein</topology>
    </subcellularLocation>
</comment>
<dbReference type="PANTHER" id="PTHR42865:SF8">
    <property type="entry name" value="SERINE_THREONINE TRANSPORTER SSTT"/>
    <property type="match status" value="1"/>
</dbReference>
<evidence type="ECO:0000256" key="6">
    <source>
        <dbReference type="SAM" id="Phobius"/>
    </source>
</evidence>
<dbReference type="SUPFAM" id="SSF118215">
    <property type="entry name" value="Proton glutamate symport protein"/>
    <property type="match status" value="1"/>
</dbReference>
<evidence type="ECO:0000313" key="7">
    <source>
        <dbReference type="EMBL" id="SKA03000.1"/>
    </source>
</evidence>
<feature type="transmembrane region" description="Helical" evidence="6">
    <location>
        <begin position="20"/>
        <end position="39"/>
    </location>
</feature>
<dbReference type="PRINTS" id="PR00173">
    <property type="entry name" value="EDTRNSPORT"/>
</dbReference>
<sequence>MLTQSSFSVFSDMKSFKFGLLPRILIAILLGVVCGNVFGEPIVRIFITVNSIFGQFLGFMIPLIILGMVAPAIANIGSTAGRILLVTVVLAYADTVLAGLLAYGTGSWLFPSLVSATQGVHIEQPHALKPFFELNIPALMDVMSALVLAFMVGLGVAYGKGDVLKRGLNEFGTIVERVIEKIIIPLLPIYIFGIFLNMTYSGEAYHILLVFAKIIVVIFVLHIVVLLYEFVAAGVFVKQNPFRLLFNMLPAYFTALGTSSSAATIPVTLKQTLKNGVDEGVAGFTIPLCATIHMSGSMMKITACALTVCLMNGLPHSFPLFLNFMLLLAICMVAGPGVPGGAVMAALAPLASVLGFGSEEQALIIALYIAMDSFGTACNVTGDGAIAVVVNKIFRKRPVTV</sequence>
<protein>
    <submittedName>
        <fullName evidence="7">Na+/H+-dicarboxylate symporter</fullName>
    </submittedName>
</protein>
<evidence type="ECO:0000313" key="8">
    <source>
        <dbReference type="Proteomes" id="UP000190065"/>
    </source>
</evidence>
<dbReference type="EMBL" id="FUXK01000022">
    <property type="protein sequence ID" value="SKA03000.1"/>
    <property type="molecule type" value="Genomic_DNA"/>
</dbReference>
<feature type="transmembrane region" description="Helical" evidence="6">
    <location>
        <begin position="249"/>
        <end position="269"/>
    </location>
</feature>
<reference evidence="7 8" key="1">
    <citation type="submission" date="2017-02" db="EMBL/GenBank/DDBJ databases">
        <authorList>
            <person name="Peterson S.W."/>
        </authorList>
    </citation>
    <scope>NUCLEOTIDE SEQUENCE [LARGE SCALE GENOMIC DNA]</scope>
    <source>
        <strain evidence="7 8">ATCC 43324</strain>
    </source>
</reference>
<feature type="transmembrane region" description="Helical" evidence="6">
    <location>
        <begin position="204"/>
        <end position="237"/>
    </location>
</feature>
<feature type="transmembrane region" description="Helical" evidence="6">
    <location>
        <begin position="138"/>
        <end position="158"/>
    </location>
</feature>
<accession>A0A1T4QGR8</accession>
<evidence type="ECO:0000256" key="5">
    <source>
        <dbReference type="ARBA" id="ARBA00023136"/>
    </source>
</evidence>
<dbReference type="Gene3D" id="1.10.3860.10">
    <property type="entry name" value="Sodium:dicarboxylate symporter"/>
    <property type="match status" value="1"/>
</dbReference>
<proteinExistence type="predicted"/>
<feature type="transmembrane region" description="Helical" evidence="6">
    <location>
        <begin position="178"/>
        <end position="198"/>
    </location>
</feature>
<evidence type="ECO:0000256" key="3">
    <source>
        <dbReference type="ARBA" id="ARBA00022692"/>
    </source>
</evidence>
<keyword evidence="5 6" id="KW-0472">Membrane</keyword>
<dbReference type="eggNOG" id="COG1301">
    <property type="taxonomic scope" value="Bacteria"/>
</dbReference>
<dbReference type="GO" id="GO:0005886">
    <property type="term" value="C:plasma membrane"/>
    <property type="evidence" value="ECO:0007669"/>
    <property type="project" value="TreeGrafter"/>
</dbReference>
<dbReference type="InterPro" id="IPR001991">
    <property type="entry name" value="Na-dicarboxylate_symporter"/>
</dbReference>
<dbReference type="STRING" id="28136.SAMN02745202_01820"/>
<keyword evidence="4 6" id="KW-1133">Transmembrane helix</keyword>
<evidence type="ECO:0000256" key="2">
    <source>
        <dbReference type="ARBA" id="ARBA00022448"/>
    </source>
</evidence>
<dbReference type="InterPro" id="IPR036458">
    <property type="entry name" value="Na:dicarbo_symporter_sf"/>
</dbReference>
<keyword evidence="3 6" id="KW-0812">Transmembrane</keyword>
<dbReference type="AlphaFoldDB" id="A0A1T4QGR8"/>
<evidence type="ECO:0000256" key="1">
    <source>
        <dbReference type="ARBA" id="ARBA00004141"/>
    </source>
</evidence>
<organism evidence="7 8">
    <name type="scientific">Segatella oulorum</name>
    <dbReference type="NCBI Taxonomy" id="28136"/>
    <lineage>
        <taxon>Bacteria</taxon>
        <taxon>Pseudomonadati</taxon>
        <taxon>Bacteroidota</taxon>
        <taxon>Bacteroidia</taxon>
        <taxon>Bacteroidales</taxon>
        <taxon>Prevotellaceae</taxon>
        <taxon>Segatella</taxon>
    </lineage>
</organism>
<dbReference type="PANTHER" id="PTHR42865">
    <property type="entry name" value="PROTON/GLUTAMATE-ASPARTATE SYMPORTER"/>
    <property type="match status" value="1"/>
</dbReference>
<feature type="transmembrane region" description="Helical" evidence="6">
    <location>
        <begin position="362"/>
        <end position="390"/>
    </location>
</feature>
<evidence type="ECO:0000256" key="4">
    <source>
        <dbReference type="ARBA" id="ARBA00022989"/>
    </source>
</evidence>